<dbReference type="AlphaFoldDB" id="A0A8H7TEB5"/>
<dbReference type="PANTHER" id="PTHR42083">
    <property type="entry name" value="MARVEL DOMAIN-CONTAINING PROTEIN"/>
    <property type="match status" value="1"/>
</dbReference>
<name>A0A8H7TEB5_9HELO</name>
<keyword evidence="1" id="KW-0812">Transmembrane</keyword>
<protein>
    <recommendedName>
        <fullName evidence="4">MARVEL domain-containing protein</fullName>
    </recommendedName>
</protein>
<organism evidence="2 3">
    <name type="scientific">Cadophora malorum</name>
    <dbReference type="NCBI Taxonomy" id="108018"/>
    <lineage>
        <taxon>Eukaryota</taxon>
        <taxon>Fungi</taxon>
        <taxon>Dikarya</taxon>
        <taxon>Ascomycota</taxon>
        <taxon>Pezizomycotina</taxon>
        <taxon>Leotiomycetes</taxon>
        <taxon>Helotiales</taxon>
        <taxon>Ploettnerulaceae</taxon>
        <taxon>Cadophora</taxon>
    </lineage>
</organism>
<dbReference type="PANTHER" id="PTHR42083:SF1">
    <property type="entry name" value="MARVEL DOMAIN-CONTAINING PROTEIN"/>
    <property type="match status" value="1"/>
</dbReference>
<sequence length="153" mass="17464">MRFEITKAYIAHSVYRFIQLVFALAVCGLYGVDLNRANKAGKYSDGKWIYAEVTASLSAFTALLYLAPFTARIPFIFVWDLILFILWIALFGLFGNMYIKEDAEGNAGIKRMKNAVWIDLVNALLWLVSAMAMAIFWVRHRGQRSLWTGRAKV</sequence>
<keyword evidence="1" id="KW-1133">Transmembrane helix</keyword>
<evidence type="ECO:0000313" key="3">
    <source>
        <dbReference type="Proteomes" id="UP000664132"/>
    </source>
</evidence>
<dbReference type="OrthoDB" id="5363290at2759"/>
<keyword evidence="1" id="KW-0472">Membrane</keyword>
<dbReference type="Proteomes" id="UP000664132">
    <property type="component" value="Unassembled WGS sequence"/>
</dbReference>
<evidence type="ECO:0000256" key="1">
    <source>
        <dbReference type="SAM" id="Phobius"/>
    </source>
</evidence>
<feature type="transmembrane region" description="Helical" evidence="1">
    <location>
        <begin position="73"/>
        <end position="94"/>
    </location>
</feature>
<accession>A0A8H7TEB5</accession>
<evidence type="ECO:0000313" key="2">
    <source>
        <dbReference type="EMBL" id="KAG4420004.1"/>
    </source>
</evidence>
<reference evidence="2" key="1">
    <citation type="submission" date="2021-02" db="EMBL/GenBank/DDBJ databases">
        <title>Genome sequence Cadophora malorum strain M34.</title>
        <authorList>
            <person name="Stefanovic E."/>
            <person name="Vu D."/>
            <person name="Scully C."/>
            <person name="Dijksterhuis J."/>
            <person name="Roader J."/>
            <person name="Houbraken J."/>
        </authorList>
    </citation>
    <scope>NUCLEOTIDE SEQUENCE</scope>
    <source>
        <strain evidence="2">M34</strain>
    </source>
</reference>
<proteinExistence type="predicted"/>
<evidence type="ECO:0008006" key="4">
    <source>
        <dbReference type="Google" id="ProtNLM"/>
    </source>
</evidence>
<dbReference type="EMBL" id="JAFJYH010000093">
    <property type="protein sequence ID" value="KAG4420004.1"/>
    <property type="molecule type" value="Genomic_DNA"/>
</dbReference>
<gene>
    <name evidence="2" type="ORF">IFR04_006855</name>
</gene>
<feature type="transmembrane region" description="Helical" evidence="1">
    <location>
        <begin position="17"/>
        <end position="36"/>
    </location>
</feature>
<comment type="caution">
    <text evidence="2">The sequence shown here is derived from an EMBL/GenBank/DDBJ whole genome shotgun (WGS) entry which is preliminary data.</text>
</comment>
<feature type="transmembrane region" description="Helical" evidence="1">
    <location>
        <begin position="115"/>
        <end position="138"/>
    </location>
</feature>
<keyword evidence="3" id="KW-1185">Reference proteome</keyword>
<feature type="transmembrane region" description="Helical" evidence="1">
    <location>
        <begin position="48"/>
        <end position="67"/>
    </location>
</feature>